<protein>
    <recommendedName>
        <fullName evidence="2">DUF4384 domain-containing protein</fullName>
    </recommendedName>
</protein>
<proteinExistence type="predicted"/>
<dbReference type="AlphaFoldDB" id="A0A7V3E7A6"/>
<accession>A0A7V3E7A6</accession>
<evidence type="ECO:0008006" key="2">
    <source>
        <dbReference type="Google" id="ProtNLM"/>
    </source>
</evidence>
<gene>
    <name evidence="1" type="ORF">ENS31_09960</name>
</gene>
<comment type="caution">
    <text evidence="1">The sequence shown here is derived from an EMBL/GenBank/DDBJ whole genome shotgun (WGS) entry which is preliminary data.</text>
</comment>
<name>A0A7V3E7A6_9BACT</name>
<evidence type="ECO:0000313" key="1">
    <source>
        <dbReference type="EMBL" id="HFI91835.1"/>
    </source>
</evidence>
<sequence length="199" mass="23439">MFIKILYSIALLYLFIYNVLENETYSFYNRGDIKAQIDFVIYKNSGKINIAKSHERISTRDRFQIIIRSYTDTKLLLVNYSASECKILQSSFINSGKDYYFPAKDEFYFFDGKNNREVIFILLFKDLLKELDLVTNPAVDCNIKYKRLNLYYSENLTINSKPVPPIIHFSGNIRETELSEEIFGDNLILKKYSFDVQSE</sequence>
<reference evidence="1" key="1">
    <citation type="journal article" date="2020" name="mSystems">
        <title>Genome- and Community-Level Interaction Insights into Carbon Utilization and Element Cycling Functions of Hydrothermarchaeota in Hydrothermal Sediment.</title>
        <authorList>
            <person name="Zhou Z."/>
            <person name="Liu Y."/>
            <person name="Xu W."/>
            <person name="Pan J."/>
            <person name="Luo Z.H."/>
            <person name="Li M."/>
        </authorList>
    </citation>
    <scope>NUCLEOTIDE SEQUENCE [LARGE SCALE GENOMIC DNA]</scope>
    <source>
        <strain evidence="1">SpSt-479</strain>
    </source>
</reference>
<organism evidence="1">
    <name type="scientific">Ignavibacterium album</name>
    <dbReference type="NCBI Taxonomy" id="591197"/>
    <lineage>
        <taxon>Bacteria</taxon>
        <taxon>Pseudomonadati</taxon>
        <taxon>Ignavibacteriota</taxon>
        <taxon>Ignavibacteria</taxon>
        <taxon>Ignavibacteriales</taxon>
        <taxon>Ignavibacteriaceae</taxon>
        <taxon>Ignavibacterium</taxon>
    </lineage>
</organism>
<dbReference type="EMBL" id="DSUJ01000008">
    <property type="protein sequence ID" value="HFI91835.1"/>
    <property type="molecule type" value="Genomic_DNA"/>
</dbReference>